<feature type="region of interest" description="Disordered" evidence="1">
    <location>
        <begin position="1"/>
        <end position="54"/>
    </location>
</feature>
<feature type="compositionally biased region" description="Pro residues" evidence="1">
    <location>
        <begin position="22"/>
        <end position="40"/>
    </location>
</feature>
<name>A0A6J4MN41_9BACT</name>
<feature type="non-terminal residue" evidence="2">
    <location>
        <position position="54"/>
    </location>
</feature>
<dbReference type="AlphaFoldDB" id="A0A6J4MN41"/>
<sequence>PARCCTSRSWTRAARSCAGPARSPPTPRPRARPRSPPPPPRRSRRGSPISSRPP</sequence>
<protein>
    <submittedName>
        <fullName evidence="2">Uncharacterized protein</fullName>
    </submittedName>
</protein>
<proteinExistence type="predicted"/>
<evidence type="ECO:0000256" key="1">
    <source>
        <dbReference type="SAM" id="MobiDB-lite"/>
    </source>
</evidence>
<accession>A0A6J4MN41</accession>
<evidence type="ECO:0000313" key="2">
    <source>
        <dbReference type="EMBL" id="CAA9359704.1"/>
    </source>
</evidence>
<dbReference type="EMBL" id="CADCTU010000860">
    <property type="protein sequence ID" value="CAA9359704.1"/>
    <property type="molecule type" value="Genomic_DNA"/>
</dbReference>
<feature type="non-terminal residue" evidence="2">
    <location>
        <position position="1"/>
    </location>
</feature>
<reference evidence="2" key="1">
    <citation type="submission" date="2020-02" db="EMBL/GenBank/DDBJ databases">
        <authorList>
            <person name="Meier V. D."/>
        </authorList>
    </citation>
    <scope>NUCLEOTIDE SEQUENCE</scope>
    <source>
        <strain evidence="2">AVDCRST_MAG11</strain>
    </source>
</reference>
<organism evidence="2">
    <name type="scientific">uncultured Gemmatimonadaceae bacterium</name>
    <dbReference type="NCBI Taxonomy" id="246130"/>
    <lineage>
        <taxon>Bacteria</taxon>
        <taxon>Pseudomonadati</taxon>
        <taxon>Gemmatimonadota</taxon>
        <taxon>Gemmatimonadia</taxon>
        <taxon>Gemmatimonadales</taxon>
        <taxon>Gemmatimonadaceae</taxon>
        <taxon>environmental samples</taxon>
    </lineage>
</organism>
<feature type="compositionally biased region" description="Polar residues" evidence="1">
    <location>
        <begin position="1"/>
        <end position="10"/>
    </location>
</feature>
<gene>
    <name evidence="2" type="ORF">AVDCRST_MAG11-4042</name>
</gene>